<name>A0A4C1V2E6_EUMVA</name>
<keyword evidence="2" id="KW-0732">Signal</keyword>
<accession>A0A4C1V2E6</accession>
<keyword evidence="4" id="KW-1185">Reference proteome</keyword>
<reference evidence="3 4" key="1">
    <citation type="journal article" date="2019" name="Commun. Biol.">
        <title>The bagworm genome reveals a unique fibroin gene that provides high tensile strength.</title>
        <authorList>
            <person name="Kono N."/>
            <person name="Nakamura H."/>
            <person name="Ohtoshi R."/>
            <person name="Tomita M."/>
            <person name="Numata K."/>
            <person name="Arakawa K."/>
        </authorList>
    </citation>
    <scope>NUCLEOTIDE SEQUENCE [LARGE SCALE GENOMIC DNA]</scope>
</reference>
<proteinExistence type="predicted"/>
<feature type="compositionally biased region" description="Low complexity" evidence="1">
    <location>
        <begin position="90"/>
        <end position="103"/>
    </location>
</feature>
<dbReference type="EMBL" id="BGZK01000259">
    <property type="protein sequence ID" value="GBP32425.1"/>
    <property type="molecule type" value="Genomic_DNA"/>
</dbReference>
<organism evidence="3 4">
    <name type="scientific">Eumeta variegata</name>
    <name type="common">Bagworm moth</name>
    <name type="synonym">Eumeta japonica</name>
    <dbReference type="NCBI Taxonomy" id="151549"/>
    <lineage>
        <taxon>Eukaryota</taxon>
        <taxon>Metazoa</taxon>
        <taxon>Ecdysozoa</taxon>
        <taxon>Arthropoda</taxon>
        <taxon>Hexapoda</taxon>
        <taxon>Insecta</taxon>
        <taxon>Pterygota</taxon>
        <taxon>Neoptera</taxon>
        <taxon>Endopterygota</taxon>
        <taxon>Lepidoptera</taxon>
        <taxon>Glossata</taxon>
        <taxon>Ditrysia</taxon>
        <taxon>Tineoidea</taxon>
        <taxon>Psychidae</taxon>
        <taxon>Oiketicinae</taxon>
        <taxon>Eumeta</taxon>
    </lineage>
</organism>
<evidence type="ECO:0000256" key="1">
    <source>
        <dbReference type="SAM" id="MobiDB-lite"/>
    </source>
</evidence>
<feature type="compositionally biased region" description="Polar residues" evidence="1">
    <location>
        <begin position="80"/>
        <end position="89"/>
    </location>
</feature>
<dbReference type="Proteomes" id="UP000299102">
    <property type="component" value="Unassembled WGS sequence"/>
</dbReference>
<feature type="compositionally biased region" description="Basic and acidic residues" evidence="1">
    <location>
        <begin position="104"/>
        <end position="117"/>
    </location>
</feature>
<feature type="signal peptide" evidence="2">
    <location>
        <begin position="1"/>
        <end position="24"/>
    </location>
</feature>
<evidence type="ECO:0000313" key="4">
    <source>
        <dbReference type="Proteomes" id="UP000299102"/>
    </source>
</evidence>
<feature type="chain" id="PRO_5020022776" evidence="2">
    <location>
        <begin position="25"/>
        <end position="187"/>
    </location>
</feature>
<feature type="region of interest" description="Disordered" evidence="1">
    <location>
        <begin position="59"/>
        <end position="120"/>
    </location>
</feature>
<comment type="caution">
    <text evidence="3">The sequence shown here is derived from an EMBL/GenBank/DDBJ whole genome shotgun (WGS) entry which is preliminary data.</text>
</comment>
<dbReference type="AlphaFoldDB" id="A0A4C1V2E6"/>
<evidence type="ECO:0000313" key="3">
    <source>
        <dbReference type="EMBL" id="GBP32425.1"/>
    </source>
</evidence>
<protein>
    <submittedName>
        <fullName evidence="3">Uncharacterized protein</fullName>
    </submittedName>
</protein>
<sequence length="187" mass="20884">MFYISVLTGYMLLVLRTIYLQVAGKSQIMTTPTLNSPSHSISESLEENTTVIMQGIVNETSNRERSDAFHSGASDEISESDNVTPRFTETNSISTTSSNISSDDTGRNDRRQTEEHNNLCTNTNNSRFDENVNVLEVTNIQQCTRSDKIADDEKTIPVIYDETQLNICGTPILEENPINRIVLSNIS</sequence>
<evidence type="ECO:0000256" key="2">
    <source>
        <dbReference type="SAM" id="SignalP"/>
    </source>
</evidence>
<gene>
    <name evidence="3" type="ORF">EVAR_81232_1</name>
</gene>